<dbReference type="SMART" id="SM00060">
    <property type="entry name" value="FN3"/>
    <property type="match status" value="4"/>
</dbReference>
<evidence type="ECO:0000259" key="4">
    <source>
        <dbReference type="PROSITE" id="PS50835"/>
    </source>
</evidence>
<keyword evidence="2" id="KW-1133">Transmembrane helix</keyword>
<name>A0A1X7TLE5_AMPQE</name>
<dbReference type="PROSITE" id="PS50835">
    <property type="entry name" value="IG_LIKE"/>
    <property type="match status" value="1"/>
</dbReference>
<accession>A0A1X7TLE5</accession>
<evidence type="ECO:0000313" key="6">
    <source>
        <dbReference type="EnsemblMetazoa" id="Aqu2.1.15586_001"/>
    </source>
</evidence>
<dbReference type="PANTHER" id="PTHR46708:SF2">
    <property type="entry name" value="FIBRONECTIN TYPE-III DOMAIN-CONTAINING PROTEIN"/>
    <property type="match status" value="1"/>
</dbReference>
<dbReference type="CDD" id="cd00096">
    <property type="entry name" value="Ig"/>
    <property type="match status" value="1"/>
</dbReference>
<dbReference type="InterPro" id="IPR013783">
    <property type="entry name" value="Ig-like_fold"/>
</dbReference>
<dbReference type="SUPFAM" id="SSF48726">
    <property type="entry name" value="Immunoglobulin"/>
    <property type="match status" value="1"/>
</dbReference>
<keyword evidence="2" id="KW-0472">Membrane</keyword>
<feature type="transmembrane region" description="Helical" evidence="2">
    <location>
        <begin position="785"/>
        <end position="805"/>
    </location>
</feature>
<dbReference type="EnsemblMetazoa" id="Aqu2.1.15586_001">
    <property type="protein sequence ID" value="Aqu2.1.15586_001"/>
    <property type="gene ID" value="Aqu2.1.15586"/>
</dbReference>
<dbReference type="InterPro" id="IPR036116">
    <property type="entry name" value="FN3_sf"/>
</dbReference>
<keyword evidence="3" id="KW-0732">Signal</keyword>
<reference evidence="6" key="1">
    <citation type="submission" date="2017-05" db="UniProtKB">
        <authorList>
            <consortium name="EnsemblMetazoa"/>
        </authorList>
    </citation>
    <scope>IDENTIFICATION</scope>
</reference>
<dbReference type="InterPro" id="IPR036179">
    <property type="entry name" value="Ig-like_dom_sf"/>
</dbReference>
<evidence type="ECO:0000259" key="5">
    <source>
        <dbReference type="PROSITE" id="PS50853"/>
    </source>
</evidence>
<dbReference type="OrthoDB" id="5983454at2759"/>
<feature type="chain" id="PRO_5013253928" evidence="3">
    <location>
        <begin position="18"/>
        <end position="886"/>
    </location>
</feature>
<feature type="domain" description="Ig-like" evidence="4">
    <location>
        <begin position="177"/>
        <end position="248"/>
    </location>
</feature>
<keyword evidence="2" id="KW-0812">Transmembrane</keyword>
<dbReference type="Gene3D" id="2.60.40.10">
    <property type="entry name" value="Immunoglobulins"/>
    <property type="match status" value="3"/>
</dbReference>
<feature type="domain" description="Fibronectin type-III" evidence="5">
    <location>
        <begin position="464"/>
        <end position="559"/>
    </location>
</feature>
<dbReference type="AlphaFoldDB" id="A0A1X7TLE5"/>
<dbReference type="PRINTS" id="PR00014">
    <property type="entry name" value="FNTYPEIII"/>
</dbReference>
<feature type="domain" description="Fibronectin type-III" evidence="5">
    <location>
        <begin position="562"/>
        <end position="653"/>
    </location>
</feature>
<dbReference type="PANTHER" id="PTHR46708">
    <property type="entry name" value="TENASCIN"/>
    <property type="match status" value="1"/>
</dbReference>
<evidence type="ECO:0000256" key="1">
    <source>
        <dbReference type="ARBA" id="ARBA00022737"/>
    </source>
</evidence>
<keyword evidence="1" id="KW-0677">Repeat</keyword>
<dbReference type="InterPro" id="IPR003961">
    <property type="entry name" value="FN3_dom"/>
</dbReference>
<dbReference type="InterPro" id="IPR007110">
    <property type="entry name" value="Ig-like_dom"/>
</dbReference>
<dbReference type="CDD" id="cd00063">
    <property type="entry name" value="FN3"/>
    <property type="match status" value="2"/>
</dbReference>
<dbReference type="InParanoid" id="A0A1X7TLE5"/>
<feature type="domain" description="Fibronectin type-III" evidence="5">
    <location>
        <begin position="266"/>
        <end position="359"/>
    </location>
</feature>
<dbReference type="SUPFAM" id="SSF49265">
    <property type="entry name" value="Fibronectin type III"/>
    <property type="match status" value="2"/>
</dbReference>
<sequence>MLRALLLAGFILLTVEGQAPTSLPSNGIQLYLPYQDRIIPDYSMIYASQFYNVDQNNDAGNVNDALWCQSANNVTNIGVWYYPDGTEVPLFDGPFDDPSAPRPVFSKRFNGQIALARSAGLSGYEGLYKCIIPDENGVNQTLVVGAYTDSGYNNNDGPDADPTMQFSLLSTSRLATPPVFSLSFSVSDGPPTTVSCSVNGNGISTELSHVIVNGSGSVTRVTVTVRLREAGNYQCTVSNHRVTAGNISGVTAVNSTSSLIVSVSDTPTGLNATRLSTGLAHVRLSWSTVSGATGYEVYYQLSSNTPVNVSNTNYTTINITSGLFRGLTYTFYVVSYGSASLPSGNASVMETFSDPVVSDFMATLITNSTITLTWSPPTAVVPISYIIVRDCRSVCESSFTSTNETSVSSPHTSTGIPPYSQCGFDLIGVYGAEITYLDTNYLAEIAYLDTNYLVTTLSTAPTAPVGDIIFSSVESVSMTVSWDEVPCNGRNGPITGYHLTYTNITSNTSYTVNITGGDNRTYNLTGLIPYTNYTVSIIPYNYIMNGPARQEIQLTAESIPGLISDLIQTNATLTEISISWKPPTIPNGIITVYKIRYRESTSTGPYNITNTTNTYYSIVGLIPNTSYTIGVRAYTSIGPGEWAAEIFSTDEIASISNSTLVHLNLSSVQINWLPIPGASYYTIYYSSGWDVNSMNVSNETNQSVILGLYSCLSYSFEMSGAIEINGIYYEGPRTEPRVICTEDVPTVNPSTYTSTYTMTSPTSTPSGVFSDEFINISTLYVCPPLLGISLFINMIFVCVMIGMCCKKKKITYNVNATGTIRPIKLKKDPVHNYAVIEPPVIQNPQEVVYDSPLELSSFELQPRIQPPPTHYRVMAEQEINNDKSYK</sequence>
<proteinExistence type="predicted"/>
<dbReference type="Pfam" id="PF00041">
    <property type="entry name" value="fn3"/>
    <property type="match status" value="2"/>
</dbReference>
<organism evidence="6">
    <name type="scientific">Amphimedon queenslandica</name>
    <name type="common">Sponge</name>
    <dbReference type="NCBI Taxonomy" id="400682"/>
    <lineage>
        <taxon>Eukaryota</taxon>
        <taxon>Metazoa</taxon>
        <taxon>Porifera</taxon>
        <taxon>Demospongiae</taxon>
        <taxon>Heteroscleromorpha</taxon>
        <taxon>Haplosclerida</taxon>
        <taxon>Niphatidae</taxon>
        <taxon>Amphimedon</taxon>
    </lineage>
</organism>
<feature type="signal peptide" evidence="3">
    <location>
        <begin position="1"/>
        <end position="17"/>
    </location>
</feature>
<evidence type="ECO:0000256" key="2">
    <source>
        <dbReference type="SAM" id="Phobius"/>
    </source>
</evidence>
<dbReference type="InterPro" id="IPR050991">
    <property type="entry name" value="ECM_Regulatory_Proteins"/>
</dbReference>
<evidence type="ECO:0000256" key="3">
    <source>
        <dbReference type="SAM" id="SignalP"/>
    </source>
</evidence>
<dbReference type="PROSITE" id="PS50853">
    <property type="entry name" value="FN3"/>
    <property type="match status" value="3"/>
</dbReference>
<protein>
    <submittedName>
        <fullName evidence="6">Uncharacterized protein</fullName>
    </submittedName>
</protein>